<sequence length="174" mass="19915">MKRKLCFMLYKGGFLTITPYSPSQAMKRQLHIFGLLIILAFASGKKYEKCELAKAMKIKGLDGFKGYSLPNWVCTAFYESSFNTGSKNFNRGDNSTDYGILQINSRWWCNDFKTPRAKNACKINCQELLSDDITESVKCAKRVVIDPNGMNAWVAWRNHCKGRDLSEWIRGCKL</sequence>
<evidence type="ECO:0000256" key="7">
    <source>
        <dbReference type="ARBA" id="ARBA00023157"/>
    </source>
</evidence>
<gene>
    <name evidence="11" type="ORF">GDO81_010332</name>
</gene>
<keyword evidence="5" id="KW-0081">Bacteriolytic enzyme</keyword>
<evidence type="ECO:0000259" key="10">
    <source>
        <dbReference type="PROSITE" id="PS00128"/>
    </source>
</evidence>
<dbReference type="Gene3D" id="1.10.530.10">
    <property type="match status" value="1"/>
</dbReference>
<dbReference type="PANTHER" id="PTHR11407">
    <property type="entry name" value="LYSOZYME C"/>
    <property type="match status" value="1"/>
</dbReference>
<evidence type="ECO:0000256" key="9">
    <source>
        <dbReference type="RuleBase" id="RU004440"/>
    </source>
</evidence>
<dbReference type="EMBL" id="WNYA01000004">
    <property type="protein sequence ID" value="KAG8577942.1"/>
    <property type="molecule type" value="Genomic_DNA"/>
</dbReference>
<dbReference type="InterPro" id="IPR023346">
    <property type="entry name" value="Lysozyme-like_dom_sf"/>
</dbReference>
<evidence type="ECO:0000256" key="4">
    <source>
        <dbReference type="ARBA" id="ARBA00022529"/>
    </source>
</evidence>
<keyword evidence="7" id="KW-1015">Disulfide bond</keyword>
<reference evidence="11" key="1">
    <citation type="thesis" date="2020" institute="ProQuest LLC" country="789 East Eisenhower Parkway, Ann Arbor, MI, USA">
        <title>Comparative Genomics and Chromosome Evolution.</title>
        <authorList>
            <person name="Mudd A.B."/>
        </authorList>
    </citation>
    <scope>NUCLEOTIDE SEQUENCE</scope>
    <source>
        <strain evidence="11">237g6f4</strain>
        <tissue evidence="11">Blood</tissue>
    </source>
</reference>
<dbReference type="FunFam" id="1.10.530.10:FF:000001">
    <property type="entry name" value="Lysozyme C"/>
    <property type="match status" value="1"/>
</dbReference>
<dbReference type="InterPro" id="IPR000974">
    <property type="entry name" value="Glyco_hydro_22_lys"/>
</dbReference>
<evidence type="ECO:0000256" key="5">
    <source>
        <dbReference type="ARBA" id="ARBA00022638"/>
    </source>
</evidence>
<protein>
    <recommendedName>
        <fullName evidence="3">lysozyme</fullName>
        <ecNumber evidence="3">3.2.1.17</ecNumber>
    </recommendedName>
</protein>
<comment type="caution">
    <text evidence="11">The sequence shown here is derived from an EMBL/GenBank/DDBJ whole genome shotgun (WGS) entry which is preliminary data.</text>
</comment>
<evidence type="ECO:0000256" key="1">
    <source>
        <dbReference type="ARBA" id="ARBA00000632"/>
    </source>
</evidence>
<keyword evidence="6" id="KW-0378">Hydrolase</keyword>
<dbReference type="Pfam" id="PF00062">
    <property type="entry name" value="Lys"/>
    <property type="match status" value="1"/>
</dbReference>
<dbReference type="GO" id="GO:0042742">
    <property type="term" value="P:defense response to bacterium"/>
    <property type="evidence" value="ECO:0007669"/>
    <property type="project" value="UniProtKB-KW"/>
</dbReference>
<name>A0AAV7C0B5_ENGPU</name>
<proteinExistence type="inferred from homology"/>
<dbReference type="PANTHER" id="PTHR11407:SF28">
    <property type="entry name" value="LYSOZYME C"/>
    <property type="match status" value="1"/>
</dbReference>
<dbReference type="CDD" id="cd16897">
    <property type="entry name" value="LYZ_C"/>
    <property type="match status" value="1"/>
</dbReference>
<keyword evidence="12" id="KW-1185">Reference proteome</keyword>
<comment type="catalytic activity">
    <reaction evidence="1">
        <text>Hydrolysis of (1-&gt;4)-beta-linkages between N-acetylmuramic acid and N-acetyl-D-glucosamine residues in a peptidoglycan and between N-acetyl-D-glucosamine residues in chitodextrins.</text>
        <dbReference type="EC" id="3.2.1.17"/>
    </reaction>
</comment>
<dbReference type="Proteomes" id="UP000824782">
    <property type="component" value="Unassembled WGS sequence"/>
</dbReference>
<dbReference type="SUPFAM" id="SSF53955">
    <property type="entry name" value="Lysozyme-like"/>
    <property type="match status" value="1"/>
</dbReference>
<evidence type="ECO:0000313" key="11">
    <source>
        <dbReference type="EMBL" id="KAG8577942.1"/>
    </source>
</evidence>
<dbReference type="PROSITE" id="PS00128">
    <property type="entry name" value="GLYCOSYL_HYDROL_F22_1"/>
    <property type="match status" value="1"/>
</dbReference>
<dbReference type="GO" id="GO:0031640">
    <property type="term" value="P:killing of cells of another organism"/>
    <property type="evidence" value="ECO:0007669"/>
    <property type="project" value="UniProtKB-KW"/>
</dbReference>
<dbReference type="SMART" id="SM00263">
    <property type="entry name" value="LYZ1"/>
    <property type="match status" value="1"/>
</dbReference>
<evidence type="ECO:0000256" key="6">
    <source>
        <dbReference type="ARBA" id="ARBA00022801"/>
    </source>
</evidence>
<comment type="similarity">
    <text evidence="2 9">Belongs to the glycosyl hydrolase 22 family.</text>
</comment>
<keyword evidence="4" id="KW-0929">Antimicrobial</keyword>
<dbReference type="PRINTS" id="PR00137">
    <property type="entry name" value="LYSOZYME"/>
</dbReference>
<dbReference type="GO" id="GO:0003796">
    <property type="term" value="F:lysozyme activity"/>
    <property type="evidence" value="ECO:0007669"/>
    <property type="project" value="UniProtKB-EC"/>
</dbReference>
<dbReference type="PRINTS" id="PR00135">
    <property type="entry name" value="LYZLACT"/>
</dbReference>
<dbReference type="InterPro" id="IPR001916">
    <property type="entry name" value="Glyco_hydro_22"/>
</dbReference>
<accession>A0AAV7C0B5</accession>
<dbReference type="InterPro" id="IPR019799">
    <property type="entry name" value="Glyco_hydro_22_CS"/>
</dbReference>
<evidence type="ECO:0000256" key="2">
    <source>
        <dbReference type="ARBA" id="ARBA00010859"/>
    </source>
</evidence>
<evidence type="ECO:0000256" key="3">
    <source>
        <dbReference type="ARBA" id="ARBA00012732"/>
    </source>
</evidence>
<dbReference type="AlphaFoldDB" id="A0AAV7C0B5"/>
<keyword evidence="8" id="KW-0326">Glycosidase</keyword>
<evidence type="ECO:0000256" key="8">
    <source>
        <dbReference type="ARBA" id="ARBA00023295"/>
    </source>
</evidence>
<dbReference type="PROSITE" id="PS51348">
    <property type="entry name" value="GLYCOSYL_HYDROL_F22_2"/>
    <property type="match status" value="1"/>
</dbReference>
<dbReference type="EC" id="3.2.1.17" evidence="3"/>
<organism evidence="11 12">
    <name type="scientific">Engystomops pustulosus</name>
    <name type="common">Tungara frog</name>
    <name type="synonym">Physalaemus pustulosus</name>
    <dbReference type="NCBI Taxonomy" id="76066"/>
    <lineage>
        <taxon>Eukaryota</taxon>
        <taxon>Metazoa</taxon>
        <taxon>Chordata</taxon>
        <taxon>Craniata</taxon>
        <taxon>Vertebrata</taxon>
        <taxon>Euteleostomi</taxon>
        <taxon>Amphibia</taxon>
        <taxon>Batrachia</taxon>
        <taxon>Anura</taxon>
        <taxon>Neobatrachia</taxon>
        <taxon>Hyloidea</taxon>
        <taxon>Leptodactylidae</taxon>
        <taxon>Leiuperinae</taxon>
        <taxon>Engystomops</taxon>
    </lineage>
</organism>
<evidence type="ECO:0000313" key="12">
    <source>
        <dbReference type="Proteomes" id="UP000824782"/>
    </source>
</evidence>
<feature type="domain" description="Glycosyl hydrolases family 22 (GH22)" evidence="10">
    <location>
        <begin position="121"/>
        <end position="139"/>
    </location>
</feature>